<feature type="non-terminal residue" evidence="2">
    <location>
        <position position="1"/>
    </location>
</feature>
<feature type="compositionally biased region" description="Basic and acidic residues" evidence="1">
    <location>
        <begin position="18"/>
        <end position="29"/>
    </location>
</feature>
<organism evidence="2 3">
    <name type="scientific">Gigaspora margarita</name>
    <dbReference type="NCBI Taxonomy" id="4874"/>
    <lineage>
        <taxon>Eukaryota</taxon>
        <taxon>Fungi</taxon>
        <taxon>Fungi incertae sedis</taxon>
        <taxon>Mucoromycota</taxon>
        <taxon>Glomeromycotina</taxon>
        <taxon>Glomeromycetes</taxon>
        <taxon>Diversisporales</taxon>
        <taxon>Gigasporaceae</taxon>
        <taxon>Gigaspora</taxon>
    </lineage>
</organism>
<dbReference type="EMBL" id="CAJVQB010095492">
    <property type="protein sequence ID" value="CAG8849272.1"/>
    <property type="molecule type" value="Genomic_DNA"/>
</dbReference>
<evidence type="ECO:0000313" key="2">
    <source>
        <dbReference type="EMBL" id="CAG8849272.1"/>
    </source>
</evidence>
<gene>
    <name evidence="2" type="ORF">GMARGA_LOCUS39624</name>
</gene>
<feature type="non-terminal residue" evidence="2">
    <location>
        <position position="139"/>
    </location>
</feature>
<accession>A0ABN7X6I0</accession>
<proteinExistence type="predicted"/>
<protein>
    <submittedName>
        <fullName evidence="2">38538_t:CDS:1</fullName>
    </submittedName>
</protein>
<dbReference type="Proteomes" id="UP000789901">
    <property type="component" value="Unassembled WGS sequence"/>
</dbReference>
<feature type="compositionally biased region" description="Polar residues" evidence="1">
    <location>
        <begin position="1"/>
        <end position="17"/>
    </location>
</feature>
<comment type="caution">
    <text evidence="2">The sequence shown here is derived from an EMBL/GenBank/DDBJ whole genome shotgun (WGS) entry which is preliminary data.</text>
</comment>
<evidence type="ECO:0000256" key="1">
    <source>
        <dbReference type="SAM" id="MobiDB-lite"/>
    </source>
</evidence>
<reference evidence="2 3" key="1">
    <citation type="submission" date="2021-06" db="EMBL/GenBank/DDBJ databases">
        <authorList>
            <person name="Kallberg Y."/>
            <person name="Tangrot J."/>
            <person name="Rosling A."/>
        </authorList>
    </citation>
    <scope>NUCLEOTIDE SEQUENCE [LARGE SCALE GENOMIC DNA]</scope>
    <source>
        <strain evidence="2 3">120-4 pot B 10/14</strain>
    </source>
</reference>
<feature type="compositionally biased region" description="Basic and acidic residues" evidence="1">
    <location>
        <begin position="91"/>
        <end position="100"/>
    </location>
</feature>
<feature type="region of interest" description="Disordered" evidence="1">
    <location>
        <begin position="1"/>
        <end position="74"/>
    </location>
</feature>
<keyword evidence="3" id="KW-1185">Reference proteome</keyword>
<sequence length="139" mass="15446">EIALSTENGTLELNSQRQEPRQTNDDSSKESAQVELMASRKKEMALSTENGTLGLNSQRQELQQTDDDSSKESAQVELMAFRKNKESAQVELIASRKKETASSTENGTPELNSQRQEPTTILAKKHTSQTHGIQKKSNI</sequence>
<feature type="region of interest" description="Disordered" evidence="1">
    <location>
        <begin position="91"/>
        <end position="139"/>
    </location>
</feature>
<feature type="compositionally biased region" description="Polar residues" evidence="1">
    <location>
        <begin position="101"/>
        <end position="119"/>
    </location>
</feature>
<feature type="compositionally biased region" description="Polar residues" evidence="1">
    <location>
        <begin position="129"/>
        <end position="139"/>
    </location>
</feature>
<name>A0ABN7X6I0_GIGMA</name>
<feature type="compositionally biased region" description="Polar residues" evidence="1">
    <location>
        <begin position="47"/>
        <end position="63"/>
    </location>
</feature>
<evidence type="ECO:0000313" key="3">
    <source>
        <dbReference type="Proteomes" id="UP000789901"/>
    </source>
</evidence>